<keyword evidence="4 6" id="KW-0698">rRNA processing</keyword>
<organism evidence="8 9">
    <name type="scientific">Hesseltinella vesiculosa</name>
    <dbReference type="NCBI Taxonomy" id="101127"/>
    <lineage>
        <taxon>Eukaryota</taxon>
        <taxon>Fungi</taxon>
        <taxon>Fungi incertae sedis</taxon>
        <taxon>Mucoromycota</taxon>
        <taxon>Mucoromycotina</taxon>
        <taxon>Mucoromycetes</taxon>
        <taxon>Mucorales</taxon>
        <taxon>Cunninghamellaceae</taxon>
        <taxon>Hesseltinella</taxon>
    </lineage>
</organism>
<proteinExistence type="inferred from homology"/>
<accession>A0A1X2GEH9</accession>
<protein>
    <recommendedName>
        <fullName evidence="6">U3 small nucleolar RNA-associated protein 11</fullName>
        <shortName evidence="6">U3 snoRNA-associated protein 11</shortName>
    </recommendedName>
</protein>
<dbReference type="GO" id="GO:0032040">
    <property type="term" value="C:small-subunit processome"/>
    <property type="evidence" value="ECO:0007669"/>
    <property type="project" value="UniProtKB-UniRule"/>
</dbReference>
<dbReference type="STRING" id="101127.A0A1X2GEH9"/>
<comment type="subunit">
    <text evidence="6">Component of the ribosomal small subunit (SSU) processome.</text>
</comment>
<evidence type="ECO:0000256" key="2">
    <source>
        <dbReference type="ARBA" id="ARBA00004604"/>
    </source>
</evidence>
<sequence>MSSLRNSVQRRNHKERGQLAGREHLGLLEKKKDYLLRAKDYHSKEKRIKALREKALFRNPDEFYFKMINSKTNKGVHIQQRNEELPDDMVQLMKSQDKNYIRLQRNISKRKMDLLENSLHFMDNGETEAPKAKRNKHIVFADSDKTAKRFDPVKHLDTAPELVNRTFNRPRMDTLKKMVANQASELSMEDVRDMKRARELKYRELASRKNREHGLGKAERELDTQKALRTKGARKKVGTDSDGLAVYKWRAERKR</sequence>
<evidence type="ECO:0000256" key="6">
    <source>
        <dbReference type="PIRNR" id="PIRNR015952"/>
    </source>
</evidence>
<evidence type="ECO:0000256" key="7">
    <source>
        <dbReference type="SAM" id="MobiDB-lite"/>
    </source>
</evidence>
<feature type="region of interest" description="Disordered" evidence="7">
    <location>
        <begin position="1"/>
        <end position="23"/>
    </location>
</feature>
<evidence type="ECO:0000256" key="3">
    <source>
        <dbReference type="ARBA" id="ARBA00008105"/>
    </source>
</evidence>
<dbReference type="GO" id="GO:0000480">
    <property type="term" value="P:endonucleolytic cleavage in 5'-ETS of tricistronic rRNA transcript (SSU-rRNA, 5.8S rRNA, LSU-rRNA)"/>
    <property type="evidence" value="ECO:0007669"/>
    <property type="project" value="EnsemblFungi"/>
</dbReference>
<reference evidence="8 9" key="1">
    <citation type="submission" date="2016-07" db="EMBL/GenBank/DDBJ databases">
        <title>Pervasive Adenine N6-methylation of Active Genes in Fungi.</title>
        <authorList>
            <consortium name="DOE Joint Genome Institute"/>
            <person name="Mondo S.J."/>
            <person name="Dannebaum R.O."/>
            <person name="Kuo R.C."/>
            <person name="Labutti K."/>
            <person name="Haridas S."/>
            <person name="Kuo A."/>
            <person name="Salamov A."/>
            <person name="Ahrendt S.R."/>
            <person name="Lipzen A."/>
            <person name="Sullivan W."/>
            <person name="Andreopoulos W.B."/>
            <person name="Clum A."/>
            <person name="Lindquist E."/>
            <person name="Daum C."/>
            <person name="Ramamoorthy G.K."/>
            <person name="Gryganskyi A."/>
            <person name="Culley D."/>
            <person name="Magnuson J.K."/>
            <person name="James T.Y."/>
            <person name="O'Malley M.A."/>
            <person name="Stajich J.E."/>
            <person name="Spatafora J.W."/>
            <person name="Visel A."/>
            <person name="Grigoriev I.V."/>
        </authorList>
    </citation>
    <scope>NUCLEOTIDE SEQUENCE [LARGE SCALE GENOMIC DNA]</scope>
    <source>
        <strain evidence="8 9">NRRL 3301</strain>
    </source>
</reference>
<dbReference type="Proteomes" id="UP000242146">
    <property type="component" value="Unassembled WGS sequence"/>
</dbReference>
<dbReference type="EMBL" id="MCGT01000019">
    <property type="protein sequence ID" value="ORX51978.1"/>
    <property type="molecule type" value="Genomic_DNA"/>
</dbReference>
<dbReference type="InterPro" id="IPR007144">
    <property type="entry name" value="SSU_processome_Utp11"/>
</dbReference>
<dbReference type="GO" id="GO:0006412">
    <property type="term" value="P:translation"/>
    <property type="evidence" value="ECO:0007669"/>
    <property type="project" value="EnsemblFungi"/>
</dbReference>
<dbReference type="OrthoDB" id="29058at2759"/>
<evidence type="ECO:0000313" key="9">
    <source>
        <dbReference type="Proteomes" id="UP000242146"/>
    </source>
</evidence>
<keyword evidence="5 6" id="KW-0539">Nucleus</keyword>
<gene>
    <name evidence="8" type="ORF">DM01DRAFT_1336968</name>
</gene>
<evidence type="ECO:0000313" key="8">
    <source>
        <dbReference type="EMBL" id="ORX51978.1"/>
    </source>
</evidence>
<dbReference type="AlphaFoldDB" id="A0A1X2GEH9"/>
<dbReference type="PANTHER" id="PTHR12838">
    <property type="entry name" value="U3 SMALL NUCLEOLAR RNA-ASSOCIATED PROTEIN 11"/>
    <property type="match status" value="1"/>
</dbReference>
<comment type="caution">
    <text evidence="8">The sequence shown here is derived from an EMBL/GenBank/DDBJ whole genome shotgun (WGS) entry which is preliminary data.</text>
</comment>
<dbReference type="GO" id="GO:0000447">
    <property type="term" value="P:endonucleolytic cleavage in ITS1 to separate SSU-rRNA from 5.8S rRNA and LSU-rRNA from tricistronic rRNA transcript (SSU-rRNA, 5.8S rRNA, LSU-rRNA)"/>
    <property type="evidence" value="ECO:0007669"/>
    <property type="project" value="EnsemblFungi"/>
</dbReference>
<comment type="subcellular location">
    <subcellularLocation>
        <location evidence="2 6">Nucleus</location>
        <location evidence="2 6">Nucleolus</location>
    </subcellularLocation>
</comment>
<name>A0A1X2GEH9_9FUNG</name>
<evidence type="ECO:0000256" key="4">
    <source>
        <dbReference type="ARBA" id="ARBA00022552"/>
    </source>
</evidence>
<evidence type="ECO:0000256" key="1">
    <source>
        <dbReference type="ARBA" id="ARBA00004099"/>
    </source>
</evidence>
<dbReference type="GO" id="GO:0000472">
    <property type="term" value="P:endonucleolytic cleavage to generate mature 5'-end of SSU-rRNA from (SSU-rRNA, 5.8S rRNA, LSU-rRNA)"/>
    <property type="evidence" value="ECO:0007669"/>
    <property type="project" value="EnsemblFungi"/>
</dbReference>
<keyword evidence="9" id="KW-1185">Reference proteome</keyword>
<evidence type="ECO:0000256" key="5">
    <source>
        <dbReference type="ARBA" id="ARBA00023242"/>
    </source>
</evidence>
<comment type="function">
    <text evidence="1 6">Involved in nucleolar processing of pre-18S ribosomal RNA.</text>
</comment>
<comment type="similarity">
    <text evidence="3 6">Belongs to the UTP11 family.</text>
</comment>
<dbReference type="Pfam" id="PF03998">
    <property type="entry name" value="Utp11"/>
    <property type="match status" value="1"/>
</dbReference>
<dbReference type="PIRSF" id="PIRSF015952">
    <property type="entry name" value="U3snoRNP11"/>
    <property type="match status" value="1"/>
</dbReference>
<dbReference type="PANTHER" id="PTHR12838:SF0">
    <property type="entry name" value="U3 SMALL NUCLEOLAR RNA-ASSOCIATED PROTEIN 11-RELATED"/>
    <property type="match status" value="1"/>
</dbReference>